<feature type="region of interest" description="Disordered" evidence="1">
    <location>
        <begin position="63"/>
        <end position="170"/>
    </location>
</feature>
<feature type="region of interest" description="Disordered" evidence="1">
    <location>
        <begin position="247"/>
        <end position="320"/>
    </location>
</feature>
<evidence type="ECO:0000313" key="2">
    <source>
        <dbReference type="EMBL" id="CAG08828.1"/>
    </source>
</evidence>
<feature type="compositionally biased region" description="Low complexity" evidence="1">
    <location>
        <begin position="280"/>
        <end position="290"/>
    </location>
</feature>
<feature type="compositionally biased region" description="Polar residues" evidence="1">
    <location>
        <begin position="305"/>
        <end position="320"/>
    </location>
</feature>
<dbReference type="EMBL" id="CAAE01015001">
    <property type="protein sequence ID" value="CAG08828.1"/>
    <property type="molecule type" value="Genomic_DNA"/>
</dbReference>
<dbReference type="AlphaFoldDB" id="Q4RS04"/>
<reference evidence="2" key="1">
    <citation type="journal article" date="2004" name="Nature">
        <title>Genome duplication in the teleost fish Tetraodon nigroviridis reveals the early vertebrate proto-karyotype.</title>
        <authorList>
            <person name="Jaillon O."/>
            <person name="Aury J.-M."/>
            <person name="Brunet F."/>
            <person name="Petit J.-L."/>
            <person name="Stange-Thomann N."/>
            <person name="Mauceli E."/>
            <person name="Bouneau L."/>
            <person name="Fischer C."/>
            <person name="Ozouf-Costaz C."/>
            <person name="Bernot A."/>
            <person name="Nicaud S."/>
            <person name="Jaffe D."/>
            <person name="Fisher S."/>
            <person name="Lutfalla G."/>
            <person name="Dossat C."/>
            <person name="Segurens B."/>
            <person name="Dasilva C."/>
            <person name="Salanoubat M."/>
            <person name="Levy M."/>
            <person name="Boudet N."/>
            <person name="Castellano S."/>
            <person name="Anthouard V."/>
            <person name="Jubin C."/>
            <person name="Castelli V."/>
            <person name="Katinka M."/>
            <person name="Vacherie B."/>
            <person name="Biemont C."/>
            <person name="Skalli Z."/>
            <person name="Cattolico L."/>
            <person name="Poulain J."/>
            <person name="De Berardinis V."/>
            <person name="Cruaud C."/>
            <person name="Duprat S."/>
            <person name="Brottier P."/>
            <person name="Coutanceau J.-P."/>
            <person name="Gouzy J."/>
            <person name="Parra G."/>
            <person name="Lardier G."/>
            <person name="Chapple C."/>
            <person name="McKernan K.J."/>
            <person name="McEwan P."/>
            <person name="Bosak S."/>
            <person name="Kellis M."/>
            <person name="Volff J.-N."/>
            <person name="Guigo R."/>
            <person name="Zody M.C."/>
            <person name="Mesirov J."/>
            <person name="Lindblad-Toh K."/>
            <person name="Birren B."/>
            <person name="Nusbaum C."/>
            <person name="Kahn D."/>
            <person name="Robinson-Rechavi M."/>
            <person name="Laudet V."/>
            <person name="Schachter V."/>
            <person name="Quetier F."/>
            <person name="Saurin W."/>
            <person name="Scarpelli C."/>
            <person name="Wincker P."/>
            <person name="Lander E.S."/>
            <person name="Weissenbach J."/>
            <person name="Roest Crollius H."/>
        </authorList>
    </citation>
    <scope>NUCLEOTIDE SEQUENCE [LARGE SCALE GENOMIC DNA]</scope>
</reference>
<feature type="compositionally biased region" description="Basic and acidic residues" evidence="1">
    <location>
        <begin position="256"/>
        <end position="267"/>
    </location>
</feature>
<feature type="compositionally biased region" description="Basic and acidic residues" evidence="1">
    <location>
        <begin position="103"/>
        <end position="116"/>
    </location>
</feature>
<dbReference type="OrthoDB" id="9451547at2759"/>
<name>Q4RS04_TETNG</name>
<feature type="compositionally biased region" description="Acidic residues" evidence="1">
    <location>
        <begin position="93"/>
        <end position="102"/>
    </location>
</feature>
<dbReference type="KEGG" id="tng:GSTEN00029928G001"/>
<comment type="caution">
    <text evidence="2">The sequence shown here is derived from an EMBL/GenBank/DDBJ whole genome shotgun (WGS) entry which is preliminary data.</text>
</comment>
<accession>Q4RS04</accession>
<organism evidence="2">
    <name type="scientific">Tetraodon nigroviridis</name>
    <name type="common">Spotted green pufferfish</name>
    <name type="synonym">Chelonodon nigroviridis</name>
    <dbReference type="NCBI Taxonomy" id="99883"/>
    <lineage>
        <taxon>Eukaryota</taxon>
        <taxon>Metazoa</taxon>
        <taxon>Chordata</taxon>
        <taxon>Craniata</taxon>
        <taxon>Vertebrata</taxon>
        <taxon>Euteleostomi</taxon>
        <taxon>Actinopterygii</taxon>
        <taxon>Neopterygii</taxon>
        <taxon>Teleostei</taxon>
        <taxon>Neoteleostei</taxon>
        <taxon>Acanthomorphata</taxon>
        <taxon>Eupercaria</taxon>
        <taxon>Tetraodontiformes</taxon>
        <taxon>Tetradontoidea</taxon>
        <taxon>Tetraodontidae</taxon>
        <taxon>Tetraodon</taxon>
    </lineage>
</organism>
<proteinExistence type="predicted"/>
<evidence type="ECO:0000256" key="1">
    <source>
        <dbReference type="SAM" id="MobiDB-lite"/>
    </source>
</evidence>
<reference evidence="2" key="2">
    <citation type="submission" date="2004-02" db="EMBL/GenBank/DDBJ databases">
        <authorList>
            <consortium name="Genoscope"/>
            <consortium name="Whitehead Institute Centre for Genome Research"/>
        </authorList>
    </citation>
    <scope>NUCLEOTIDE SEQUENCE</scope>
</reference>
<sequence>MAYYSSFSALNERLRPRLSASDRLYSSLYRMEHGYSGSLKPLPSTYRPTILPAAPEAKVLEAVAEPEEPRGDAEQEVSEEQPCSEASHHSEIQDEISQELDEQDSRMSPSEEKDVPGELAPKGTVTSSQVTSGKPDATLERSFEDGTLPDLIRSGRPLGRRRTLGHVSETEVRREVELSRKRSIKLKAQVDQLQKKQEGHGWSQHRERVTEEVLSVLRLLSPLTEAEPHPPEPSELDAALAQLQNVARKLAMSHTTQEESHGGRAAEEQNGADGAEQPSAGGRAETAGAVAGAGGVEGENKRNDSTSQSHTPVQTTAETC</sequence>
<gene>
    <name evidence="2" type="ORF">GSTENG00029928001</name>
</gene>
<protein>
    <submittedName>
        <fullName evidence="2">(spotted green pufferfish) hypothetical protein</fullName>
    </submittedName>
</protein>